<comment type="caution">
    <text evidence="2">The sequence shown here is derived from an EMBL/GenBank/DDBJ whole genome shotgun (WGS) entry which is preliminary data.</text>
</comment>
<sequence>MVSTSRADNNNNTECCKAKGVAEECMSFCKGDVPTCDLQSIFSYQPCLKSMKAITQCQVENLSAEARFDPDWQAPCEWE</sequence>
<dbReference type="Proteomes" id="UP000614601">
    <property type="component" value="Unassembled WGS sequence"/>
</dbReference>
<evidence type="ECO:0000259" key="1">
    <source>
        <dbReference type="Pfam" id="PF01682"/>
    </source>
</evidence>
<evidence type="ECO:0000313" key="3">
    <source>
        <dbReference type="Proteomes" id="UP000614601"/>
    </source>
</evidence>
<accession>A0A811K9H0</accession>
<dbReference type="EMBL" id="CAJFCW020000002">
    <property type="protein sequence ID" value="CAG9095131.1"/>
    <property type="molecule type" value="Genomic_DNA"/>
</dbReference>
<keyword evidence="3" id="KW-1185">Reference proteome</keyword>
<reference evidence="2" key="1">
    <citation type="submission" date="2020-09" db="EMBL/GenBank/DDBJ databases">
        <authorList>
            <person name="Kikuchi T."/>
        </authorList>
    </citation>
    <scope>NUCLEOTIDE SEQUENCE</scope>
    <source>
        <strain evidence="2">SH1</strain>
    </source>
</reference>
<dbReference type="AlphaFoldDB" id="A0A811K9H0"/>
<gene>
    <name evidence="2" type="ORF">BOKJ2_LOCUS4050</name>
</gene>
<name>A0A811K9H0_9BILA</name>
<evidence type="ECO:0000313" key="2">
    <source>
        <dbReference type="EMBL" id="CAD5212133.1"/>
    </source>
</evidence>
<dbReference type="EMBL" id="CAJFDH010000002">
    <property type="protein sequence ID" value="CAD5212133.1"/>
    <property type="molecule type" value="Genomic_DNA"/>
</dbReference>
<proteinExistence type="predicted"/>
<dbReference type="OrthoDB" id="5843172at2759"/>
<protein>
    <recommendedName>
        <fullName evidence="1">Domain of unknown function DB domain-containing protein</fullName>
    </recommendedName>
</protein>
<dbReference type="Pfam" id="PF01682">
    <property type="entry name" value="DB"/>
    <property type="match status" value="1"/>
</dbReference>
<feature type="domain" description="Domain of unknown function DB" evidence="1">
    <location>
        <begin position="6"/>
        <end position="57"/>
    </location>
</feature>
<dbReference type="InterPro" id="IPR002602">
    <property type="entry name" value="DB"/>
</dbReference>
<dbReference type="Proteomes" id="UP000783686">
    <property type="component" value="Unassembled WGS sequence"/>
</dbReference>
<organism evidence="2 3">
    <name type="scientific">Bursaphelenchus okinawaensis</name>
    <dbReference type="NCBI Taxonomy" id="465554"/>
    <lineage>
        <taxon>Eukaryota</taxon>
        <taxon>Metazoa</taxon>
        <taxon>Ecdysozoa</taxon>
        <taxon>Nematoda</taxon>
        <taxon>Chromadorea</taxon>
        <taxon>Rhabditida</taxon>
        <taxon>Tylenchina</taxon>
        <taxon>Tylenchomorpha</taxon>
        <taxon>Aphelenchoidea</taxon>
        <taxon>Aphelenchoididae</taxon>
        <taxon>Bursaphelenchus</taxon>
    </lineage>
</organism>